<feature type="transmembrane region" description="Helical" evidence="7">
    <location>
        <begin position="168"/>
        <end position="186"/>
    </location>
</feature>
<reference evidence="10 11" key="1">
    <citation type="submission" date="2023-07" db="EMBL/GenBank/DDBJ databases">
        <title>Genomic Encyclopedia of Type Strains, Phase IV (KMG-IV): sequencing the most valuable type-strain genomes for metagenomic binning, comparative biology and taxonomic classification.</title>
        <authorList>
            <person name="Goeker M."/>
        </authorList>
    </citation>
    <scope>NUCLEOTIDE SEQUENCE [LARGE SCALE GENOMIC DNA]</scope>
    <source>
        <strain evidence="10 11">DSM 18695</strain>
    </source>
</reference>
<dbReference type="SMART" id="SM00388">
    <property type="entry name" value="HisKA"/>
    <property type="match status" value="1"/>
</dbReference>
<evidence type="ECO:0000256" key="3">
    <source>
        <dbReference type="ARBA" id="ARBA00022553"/>
    </source>
</evidence>
<keyword evidence="7" id="KW-0812">Transmembrane</keyword>
<dbReference type="Pfam" id="PF00072">
    <property type="entry name" value="Response_reg"/>
    <property type="match status" value="1"/>
</dbReference>
<dbReference type="EMBL" id="JAUSVS010000001">
    <property type="protein sequence ID" value="MDQ0462704.1"/>
    <property type="molecule type" value="Genomic_DNA"/>
</dbReference>
<evidence type="ECO:0000256" key="4">
    <source>
        <dbReference type="ARBA" id="ARBA00022679"/>
    </source>
</evidence>
<dbReference type="InterPro" id="IPR036890">
    <property type="entry name" value="HATPase_C_sf"/>
</dbReference>
<dbReference type="Proteomes" id="UP001228905">
    <property type="component" value="Unassembled WGS sequence"/>
</dbReference>
<keyword evidence="7" id="KW-0472">Membrane</keyword>
<protein>
    <recommendedName>
        <fullName evidence="2">histidine kinase</fullName>
        <ecNumber evidence="2">2.7.13.3</ecNumber>
    </recommendedName>
</protein>
<dbReference type="SUPFAM" id="SSF55874">
    <property type="entry name" value="ATPase domain of HSP90 chaperone/DNA topoisomerase II/histidine kinase"/>
    <property type="match status" value="1"/>
</dbReference>
<feature type="modified residue" description="4-aspartylphosphate" evidence="6">
    <location>
        <position position="520"/>
    </location>
</feature>
<name>A0ABU0INV8_9CAUL</name>
<dbReference type="InterPro" id="IPR036097">
    <property type="entry name" value="HisK_dim/P_sf"/>
</dbReference>
<feature type="transmembrane region" description="Helical" evidence="7">
    <location>
        <begin position="30"/>
        <end position="48"/>
    </location>
</feature>
<dbReference type="Pfam" id="PF02518">
    <property type="entry name" value="HATPase_c"/>
    <property type="match status" value="1"/>
</dbReference>
<evidence type="ECO:0000313" key="10">
    <source>
        <dbReference type="EMBL" id="MDQ0462704.1"/>
    </source>
</evidence>
<dbReference type="CDD" id="cd16922">
    <property type="entry name" value="HATPase_EvgS-ArcB-TorS-like"/>
    <property type="match status" value="1"/>
</dbReference>
<dbReference type="CDD" id="cd00082">
    <property type="entry name" value="HisKA"/>
    <property type="match status" value="1"/>
</dbReference>
<dbReference type="InterPro" id="IPR001789">
    <property type="entry name" value="Sig_transdc_resp-reg_receiver"/>
</dbReference>
<dbReference type="GO" id="GO:0016301">
    <property type="term" value="F:kinase activity"/>
    <property type="evidence" value="ECO:0007669"/>
    <property type="project" value="UniProtKB-KW"/>
</dbReference>
<dbReference type="PANTHER" id="PTHR43047">
    <property type="entry name" value="TWO-COMPONENT HISTIDINE PROTEIN KINASE"/>
    <property type="match status" value="1"/>
</dbReference>
<dbReference type="SUPFAM" id="SSF52172">
    <property type="entry name" value="CheY-like"/>
    <property type="match status" value="1"/>
</dbReference>
<evidence type="ECO:0000256" key="6">
    <source>
        <dbReference type="PROSITE-ProRule" id="PRU00169"/>
    </source>
</evidence>
<feature type="transmembrane region" description="Helical" evidence="7">
    <location>
        <begin position="55"/>
        <end position="75"/>
    </location>
</feature>
<dbReference type="PROSITE" id="PS50110">
    <property type="entry name" value="RESPONSE_REGULATORY"/>
    <property type="match status" value="1"/>
</dbReference>
<evidence type="ECO:0000256" key="5">
    <source>
        <dbReference type="ARBA" id="ARBA00022777"/>
    </source>
</evidence>
<dbReference type="Gene3D" id="3.30.565.10">
    <property type="entry name" value="Histidine kinase-like ATPase, C-terminal domain"/>
    <property type="match status" value="1"/>
</dbReference>
<dbReference type="PANTHER" id="PTHR43047:SF72">
    <property type="entry name" value="OSMOSENSING HISTIDINE PROTEIN KINASE SLN1"/>
    <property type="match status" value="1"/>
</dbReference>
<feature type="domain" description="Response regulatory" evidence="9">
    <location>
        <begin position="471"/>
        <end position="587"/>
    </location>
</feature>
<keyword evidence="11" id="KW-1185">Reference proteome</keyword>
<keyword evidence="3 6" id="KW-0597">Phosphoprotein</keyword>
<evidence type="ECO:0000259" key="8">
    <source>
        <dbReference type="PROSITE" id="PS50109"/>
    </source>
</evidence>
<evidence type="ECO:0000259" key="9">
    <source>
        <dbReference type="PROSITE" id="PS50110"/>
    </source>
</evidence>
<organism evidence="10 11">
    <name type="scientific">Caulobacter ginsengisoli</name>
    <dbReference type="NCBI Taxonomy" id="400775"/>
    <lineage>
        <taxon>Bacteria</taxon>
        <taxon>Pseudomonadati</taxon>
        <taxon>Pseudomonadota</taxon>
        <taxon>Alphaproteobacteria</taxon>
        <taxon>Caulobacterales</taxon>
        <taxon>Caulobacteraceae</taxon>
        <taxon>Caulobacter</taxon>
    </lineage>
</organism>
<feature type="transmembrane region" description="Helical" evidence="7">
    <location>
        <begin position="95"/>
        <end position="115"/>
    </location>
</feature>
<evidence type="ECO:0000256" key="7">
    <source>
        <dbReference type="SAM" id="Phobius"/>
    </source>
</evidence>
<dbReference type="InterPro" id="IPR011006">
    <property type="entry name" value="CheY-like_superfamily"/>
</dbReference>
<comment type="caution">
    <text evidence="10">The sequence shown here is derived from an EMBL/GenBank/DDBJ whole genome shotgun (WGS) entry which is preliminary data.</text>
</comment>
<dbReference type="Gene3D" id="1.10.287.130">
    <property type="match status" value="1"/>
</dbReference>
<dbReference type="PROSITE" id="PS50109">
    <property type="entry name" value="HIS_KIN"/>
    <property type="match status" value="1"/>
</dbReference>
<accession>A0ABU0INV8</accession>
<dbReference type="Gene3D" id="3.40.50.2300">
    <property type="match status" value="1"/>
</dbReference>
<keyword evidence="5 10" id="KW-0418">Kinase</keyword>
<proteinExistence type="predicted"/>
<dbReference type="CDD" id="cd17546">
    <property type="entry name" value="REC_hyHK_CKI1_RcsC-like"/>
    <property type="match status" value="1"/>
</dbReference>
<sequence length="601" mass="62803">MLRLLFPGAAAPARGGPTMAIQALEAQRALLPYALIFFGVSLPIYVWAGSFAEDATWMAATFAVFAINWGAFYAVTGWLRRPQAQDPALRARVQILGALLWAGAVAQIAAFADGAGVVREPLLMLSTAAAVAVTFFTAPNLTGLLIVGPIACAGPLWALFSRPQTSDAGVLAFGAVALSMALCLVVNRTLRGQAAMAAEREALIAERAVSLERAQKVARSKSDIVATLSHEIRNGLNGVTHVLAAAAGQGGRAAPSREQLNAALTAANELVAVLNATLDSETAEQGRLMLDSQPFDPVRLTRDLVLLSRPHASAKGVELTLHVDAELENRTSGAVVADVTRVRQVLSNLIGNAVKYTVRGRIEARIERRGDGRIAIEIADTGPGLTPEELEQAFEPFRRIERTGAGVPGAGLGLSLSRHLTDLMGGRLDCRSAPGVGSCFTVDLPFDDGAFCEGIEVGPAISGDPAKRQLRVLVAEDDALNAAMLRAILEQLGHKVVHAQNGRRAVDLAKLADFDLMMLDGRMPGLDGPAAAAAIRALDGPVANTPIIAVIGGDADEARECLDAGVDAVLRKPVTVAGVARAVADAAARGRMDAEAARSVA</sequence>
<comment type="catalytic activity">
    <reaction evidence="1">
        <text>ATP + protein L-histidine = ADP + protein N-phospho-L-histidine.</text>
        <dbReference type="EC" id="2.7.13.3"/>
    </reaction>
</comment>
<gene>
    <name evidence="10" type="ORF">QO010_000452</name>
</gene>
<dbReference type="PRINTS" id="PR00344">
    <property type="entry name" value="BCTRLSENSOR"/>
</dbReference>
<dbReference type="InterPro" id="IPR004358">
    <property type="entry name" value="Sig_transdc_His_kin-like_C"/>
</dbReference>
<keyword evidence="7" id="KW-1133">Transmembrane helix</keyword>
<dbReference type="SMART" id="SM00387">
    <property type="entry name" value="HATPase_c"/>
    <property type="match status" value="1"/>
</dbReference>
<keyword evidence="4" id="KW-0808">Transferase</keyword>
<dbReference type="InterPro" id="IPR005467">
    <property type="entry name" value="His_kinase_dom"/>
</dbReference>
<feature type="domain" description="Histidine kinase" evidence="8">
    <location>
        <begin position="227"/>
        <end position="448"/>
    </location>
</feature>
<evidence type="ECO:0000256" key="2">
    <source>
        <dbReference type="ARBA" id="ARBA00012438"/>
    </source>
</evidence>
<dbReference type="InterPro" id="IPR003594">
    <property type="entry name" value="HATPase_dom"/>
</dbReference>
<dbReference type="SMART" id="SM00448">
    <property type="entry name" value="REC"/>
    <property type="match status" value="1"/>
</dbReference>
<evidence type="ECO:0000256" key="1">
    <source>
        <dbReference type="ARBA" id="ARBA00000085"/>
    </source>
</evidence>
<dbReference type="SUPFAM" id="SSF47384">
    <property type="entry name" value="Homodimeric domain of signal transducing histidine kinase"/>
    <property type="match status" value="1"/>
</dbReference>
<dbReference type="InterPro" id="IPR003661">
    <property type="entry name" value="HisK_dim/P_dom"/>
</dbReference>
<evidence type="ECO:0000313" key="11">
    <source>
        <dbReference type="Proteomes" id="UP001228905"/>
    </source>
</evidence>
<dbReference type="EC" id="2.7.13.3" evidence="2"/>